<protein>
    <submittedName>
        <fullName evidence="1">Uncharacterized protein</fullName>
    </submittedName>
</protein>
<dbReference type="EMBL" id="CACRTD010000018">
    <property type="protein sequence ID" value="VYS95074.1"/>
    <property type="molecule type" value="Genomic_DNA"/>
</dbReference>
<accession>A0A6N2SPL4</accession>
<dbReference type="AlphaFoldDB" id="A0A6N2SPL4"/>
<reference evidence="1" key="1">
    <citation type="submission" date="2019-11" db="EMBL/GenBank/DDBJ databases">
        <authorList>
            <person name="Feng L."/>
        </authorList>
    </citation>
    <scope>NUCLEOTIDE SEQUENCE</scope>
    <source>
        <strain evidence="1">BovatusLFYP28</strain>
    </source>
</reference>
<evidence type="ECO:0000313" key="1">
    <source>
        <dbReference type="EMBL" id="VYS95074.1"/>
    </source>
</evidence>
<organism evidence="1">
    <name type="scientific">Bacteroides ovatus</name>
    <dbReference type="NCBI Taxonomy" id="28116"/>
    <lineage>
        <taxon>Bacteria</taxon>
        <taxon>Pseudomonadati</taxon>
        <taxon>Bacteroidota</taxon>
        <taxon>Bacteroidia</taxon>
        <taxon>Bacteroidales</taxon>
        <taxon>Bacteroidaceae</taxon>
        <taxon>Bacteroides</taxon>
    </lineage>
</organism>
<gene>
    <name evidence="1" type="ORF">BOLFYP28_00833</name>
</gene>
<sequence length="29" mass="3345">MQYMPQPIGILIHYRAEMSKIDAVLSIIL</sequence>
<proteinExistence type="predicted"/>
<name>A0A6N2SPL4_BACOV</name>